<keyword evidence="5" id="KW-0812">Transmembrane</keyword>
<dbReference type="GO" id="GO:0005615">
    <property type="term" value="C:extracellular space"/>
    <property type="evidence" value="ECO:0007669"/>
    <property type="project" value="TreeGrafter"/>
</dbReference>
<evidence type="ECO:0000313" key="8">
    <source>
        <dbReference type="EMBL" id="KAK2559027.1"/>
    </source>
</evidence>
<dbReference type="InterPro" id="IPR002181">
    <property type="entry name" value="Fibrinogen_a/b/g_C_dom"/>
</dbReference>
<proteinExistence type="predicted"/>
<protein>
    <recommendedName>
        <fullName evidence="10">Fibrinogen C-terminal domain-containing protein</fullName>
    </recommendedName>
</protein>
<evidence type="ECO:0000259" key="6">
    <source>
        <dbReference type="PROSITE" id="PS50948"/>
    </source>
</evidence>
<name>A0AAD9QCZ7_ACRCE</name>
<keyword evidence="2" id="KW-0430">Lectin</keyword>
<reference evidence="8" key="2">
    <citation type="journal article" date="2023" name="Science">
        <title>Genomic signatures of disease resistance in endangered staghorn corals.</title>
        <authorList>
            <person name="Vollmer S.V."/>
            <person name="Selwyn J.D."/>
            <person name="Despard B.A."/>
            <person name="Roesel C.L."/>
        </authorList>
    </citation>
    <scope>NUCLEOTIDE SEQUENCE</scope>
    <source>
        <strain evidence="8">K2</strain>
    </source>
</reference>
<keyword evidence="3" id="KW-0106">Calcium</keyword>
<feature type="domain" description="Fibrinogen C-terminal" evidence="7">
    <location>
        <begin position="163"/>
        <end position="222"/>
    </location>
</feature>
<keyword evidence="1" id="KW-0479">Metal-binding</keyword>
<sequence length="377" mass="41879">MSTVSALLSSSGRKKAVRIFKTPGASLRIDEAAASLECVAPPVLKKVIIPYFDALTAHKNSMAGACLIRFAIVILTFFLIILLAVATTDFCGSVFETQVDHALVGQVMSTVTVLDRFECHLKCIGNNICKSFNVRLDGSNAGQRICELNNKTRQMKPGDFKWKKGSTYFGSLQDIRDSGDSKGDGEYWIDPEKNGNPLKVFCDMTTDGGGWLLVSKYVIDSSSSASKLSVETSYRGVGSYHNNKTFLTKSAMNELWTHLYFTQLRFYCNKQQGRTFHVTTVANSTGEAVVQYFSSQTDDRPVACGSFFRMENDNSRLAGACYKWENGKWGWRSGEDRLYLRAAYIPNGCKWVLSDKYGNKCDTGGVSAGDFWKVFVR</sequence>
<evidence type="ECO:0000256" key="4">
    <source>
        <dbReference type="ARBA" id="ARBA00023157"/>
    </source>
</evidence>
<accession>A0AAD9QCZ7</accession>
<dbReference type="InterPro" id="IPR003609">
    <property type="entry name" value="Pan_app"/>
</dbReference>
<dbReference type="PROSITE" id="PS50948">
    <property type="entry name" value="PAN"/>
    <property type="match status" value="1"/>
</dbReference>
<evidence type="ECO:0000313" key="9">
    <source>
        <dbReference type="Proteomes" id="UP001249851"/>
    </source>
</evidence>
<dbReference type="InterPro" id="IPR036056">
    <property type="entry name" value="Fibrinogen-like_C"/>
</dbReference>
<dbReference type="Proteomes" id="UP001249851">
    <property type="component" value="Unassembled WGS sequence"/>
</dbReference>
<organism evidence="8 9">
    <name type="scientific">Acropora cervicornis</name>
    <name type="common">Staghorn coral</name>
    <dbReference type="NCBI Taxonomy" id="6130"/>
    <lineage>
        <taxon>Eukaryota</taxon>
        <taxon>Metazoa</taxon>
        <taxon>Cnidaria</taxon>
        <taxon>Anthozoa</taxon>
        <taxon>Hexacorallia</taxon>
        <taxon>Scleractinia</taxon>
        <taxon>Astrocoeniina</taxon>
        <taxon>Acroporidae</taxon>
        <taxon>Acropora</taxon>
    </lineage>
</organism>
<evidence type="ECO:0000259" key="7">
    <source>
        <dbReference type="PROSITE" id="PS51406"/>
    </source>
</evidence>
<feature type="domain" description="Apple" evidence="6">
    <location>
        <begin position="91"/>
        <end position="173"/>
    </location>
</feature>
<dbReference type="PROSITE" id="PS51406">
    <property type="entry name" value="FIBRINOGEN_C_2"/>
    <property type="match status" value="1"/>
</dbReference>
<dbReference type="Gene3D" id="3.90.215.10">
    <property type="entry name" value="Gamma Fibrinogen, chain A, domain 1"/>
    <property type="match status" value="1"/>
</dbReference>
<feature type="transmembrane region" description="Helical" evidence="5">
    <location>
        <begin position="66"/>
        <end position="86"/>
    </location>
</feature>
<dbReference type="InterPro" id="IPR014716">
    <property type="entry name" value="Fibrinogen_a/b/g_C_1"/>
</dbReference>
<dbReference type="GO" id="GO:0070492">
    <property type="term" value="F:oligosaccharide binding"/>
    <property type="evidence" value="ECO:0007669"/>
    <property type="project" value="TreeGrafter"/>
</dbReference>
<gene>
    <name evidence="8" type="ORF">P5673_018661</name>
</gene>
<evidence type="ECO:0000256" key="1">
    <source>
        <dbReference type="ARBA" id="ARBA00022723"/>
    </source>
</evidence>
<dbReference type="AlphaFoldDB" id="A0AAD9QCZ7"/>
<evidence type="ECO:0000256" key="2">
    <source>
        <dbReference type="ARBA" id="ARBA00022734"/>
    </source>
</evidence>
<dbReference type="PANTHER" id="PTHR16146">
    <property type="entry name" value="INTELECTIN"/>
    <property type="match status" value="1"/>
</dbReference>
<evidence type="ECO:0000256" key="5">
    <source>
        <dbReference type="SAM" id="Phobius"/>
    </source>
</evidence>
<keyword evidence="4" id="KW-1015">Disulfide bond</keyword>
<keyword evidence="5" id="KW-0472">Membrane</keyword>
<reference evidence="8" key="1">
    <citation type="journal article" date="2023" name="G3 (Bethesda)">
        <title>Whole genome assembly and annotation of the endangered Caribbean coral Acropora cervicornis.</title>
        <authorList>
            <person name="Selwyn J.D."/>
            <person name="Vollmer S.V."/>
        </authorList>
    </citation>
    <scope>NUCLEOTIDE SEQUENCE</scope>
    <source>
        <strain evidence="8">K2</strain>
    </source>
</reference>
<dbReference type="SUPFAM" id="SSF56496">
    <property type="entry name" value="Fibrinogen C-terminal domain-like"/>
    <property type="match status" value="1"/>
</dbReference>
<comment type="caution">
    <text evidence="8">The sequence shown here is derived from an EMBL/GenBank/DDBJ whole genome shotgun (WGS) entry which is preliminary data.</text>
</comment>
<dbReference type="NCBIfam" id="NF040941">
    <property type="entry name" value="GGGWT_bact"/>
    <property type="match status" value="1"/>
</dbReference>
<keyword evidence="9" id="KW-1185">Reference proteome</keyword>
<dbReference type="Pfam" id="PF00024">
    <property type="entry name" value="PAN_1"/>
    <property type="match status" value="1"/>
</dbReference>
<evidence type="ECO:0008006" key="10">
    <source>
        <dbReference type="Google" id="ProtNLM"/>
    </source>
</evidence>
<dbReference type="GO" id="GO:0046872">
    <property type="term" value="F:metal ion binding"/>
    <property type="evidence" value="ECO:0007669"/>
    <property type="project" value="UniProtKB-KW"/>
</dbReference>
<dbReference type="Pfam" id="PF00147">
    <property type="entry name" value="Fibrinogen_C"/>
    <property type="match status" value="1"/>
</dbReference>
<dbReference type="EMBL" id="JARQWQ010000042">
    <property type="protein sequence ID" value="KAK2559027.1"/>
    <property type="molecule type" value="Genomic_DNA"/>
</dbReference>
<dbReference type="PANTHER" id="PTHR16146:SF46">
    <property type="entry name" value="INTELECTIN-1A-RELATED"/>
    <property type="match status" value="1"/>
</dbReference>
<evidence type="ECO:0000256" key="3">
    <source>
        <dbReference type="ARBA" id="ARBA00022837"/>
    </source>
</evidence>
<keyword evidence="5" id="KW-1133">Transmembrane helix</keyword>